<keyword evidence="3" id="KW-1185">Reference proteome</keyword>
<feature type="region of interest" description="Disordered" evidence="1">
    <location>
        <begin position="128"/>
        <end position="158"/>
    </location>
</feature>
<evidence type="ECO:0000256" key="1">
    <source>
        <dbReference type="SAM" id="MobiDB-lite"/>
    </source>
</evidence>
<dbReference type="Proteomes" id="UP000326340">
    <property type="component" value="Unassembled WGS sequence"/>
</dbReference>
<organism evidence="2 3">
    <name type="scientific">Colletotrichum shisoi</name>
    <dbReference type="NCBI Taxonomy" id="2078593"/>
    <lineage>
        <taxon>Eukaryota</taxon>
        <taxon>Fungi</taxon>
        <taxon>Dikarya</taxon>
        <taxon>Ascomycota</taxon>
        <taxon>Pezizomycotina</taxon>
        <taxon>Sordariomycetes</taxon>
        <taxon>Hypocreomycetidae</taxon>
        <taxon>Glomerellales</taxon>
        <taxon>Glomerellaceae</taxon>
        <taxon>Colletotrichum</taxon>
        <taxon>Colletotrichum destructivum species complex</taxon>
    </lineage>
</organism>
<dbReference type="AlphaFoldDB" id="A0A5Q4BUL4"/>
<dbReference type="EMBL" id="PUHP01000439">
    <property type="protein sequence ID" value="TQN70024.1"/>
    <property type="molecule type" value="Genomic_DNA"/>
</dbReference>
<reference evidence="2 3" key="1">
    <citation type="journal article" date="2019" name="Sci. Rep.">
        <title>Colletotrichum shisoi sp. nov., an anthracnose pathogen of Perilla frutescens in Japan: molecular phylogenetic, morphological and genomic evidence.</title>
        <authorList>
            <person name="Gan P."/>
            <person name="Tsushima A."/>
            <person name="Hiroyama R."/>
            <person name="Narusaka M."/>
            <person name="Takano Y."/>
            <person name="Narusaka Y."/>
            <person name="Kawaradani M."/>
            <person name="Damm U."/>
            <person name="Shirasu K."/>
        </authorList>
    </citation>
    <scope>NUCLEOTIDE SEQUENCE [LARGE SCALE GENOMIC DNA]</scope>
    <source>
        <strain evidence="2 3">PG-2018a</strain>
    </source>
</reference>
<comment type="caution">
    <text evidence="2">The sequence shown here is derived from an EMBL/GenBank/DDBJ whole genome shotgun (WGS) entry which is preliminary data.</text>
</comment>
<dbReference type="OrthoDB" id="5419219at2759"/>
<evidence type="ECO:0000313" key="2">
    <source>
        <dbReference type="EMBL" id="TQN70024.1"/>
    </source>
</evidence>
<name>A0A5Q4BUL4_9PEZI</name>
<gene>
    <name evidence="2" type="ORF">CSHISOI_05451</name>
</gene>
<accession>A0A5Q4BUL4</accession>
<sequence length="553" mass="60152">MGAWFPNDFQRQRAAQDFQDDDAQQPLSDNSPTHTRYCREVKVVSAWLTDCFIRILRDLGAQSPRAARNGAINACAIVYPAGVAGTRTLLCEARNGEISGSPGQIMVAFASNSLTIIDKLSSILSSRACVPPPEHQTTTDQGTEDRSQGTSTSSGEPETVLVVELERRNEDVVDGEQRFNHVRRRLTIRTLVDFVAIATCLSLCHPEVGGGFQRSLQKISALSAFEEPDDNEFAATRSVSTRSNVPARHGPSTKAGTDFYAFVNLWSGNAGVGLQTNTSSSISSSLIAAIRHNVLDRRLPASNHPGMGYSAPENPQEVIAALNEAQAKRERLKDLTGKWKIQESSIVIECPDFVVRVSLFSAALVVGGLACGFLVGERITGVDPFNLTMFSWIIAGFVILVAKSVRVSDWTWRDFLFRQVTCRTVKEVADVVSGVDEQDILCFLLSSEIRSTLRTRGPFRGVFRNLPENGGFSIDVKPNLQTLLAAGVVPIVVQTLEGPALRFLRLVPGYNGHFSVEPSGQCTGLVCPDPPDDSVHASLPEESQIGEAIVFYA</sequence>
<evidence type="ECO:0000313" key="3">
    <source>
        <dbReference type="Proteomes" id="UP000326340"/>
    </source>
</evidence>
<proteinExistence type="predicted"/>
<protein>
    <submittedName>
        <fullName evidence="2">Uncharacterized protein</fullName>
    </submittedName>
</protein>